<keyword evidence="1" id="KW-0418">Kinase</keyword>
<evidence type="ECO:0000313" key="2">
    <source>
        <dbReference type="Proteomes" id="UP000254103"/>
    </source>
</evidence>
<dbReference type="AlphaFoldDB" id="A0A377Y2J1"/>
<dbReference type="Proteomes" id="UP000254103">
    <property type="component" value="Unassembled WGS sequence"/>
</dbReference>
<protein>
    <submittedName>
        <fullName evidence="1">Putative kinase</fullName>
    </submittedName>
</protein>
<dbReference type="NCBIfam" id="NF040662">
    <property type="entry name" value="attach_TipJ_rel"/>
    <property type="match status" value="1"/>
</dbReference>
<reference evidence="1 2" key="1">
    <citation type="submission" date="2018-06" db="EMBL/GenBank/DDBJ databases">
        <authorList>
            <consortium name="Pathogen Informatics"/>
            <person name="Doyle S."/>
        </authorList>
    </citation>
    <scope>NUCLEOTIDE SEQUENCE [LARGE SCALE GENOMIC DNA]</scope>
    <source>
        <strain evidence="1 2">NCTC5052</strain>
    </source>
</reference>
<dbReference type="EMBL" id="UGLJ01000002">
    <property type="protein sequence ID" value="STT94712.1"/>
    <property type="molecule type" value="Genomic_DNA"/>
</dbReference>
<accession>A0A377Y2J1</accession>
<sequence length="837" mass="92305">MVRYELQRLPGAPLQRGTVDAGTTLVSLLDSLQLHRDVIVKLNGRALPDDYDISRPLRPGDVVAVFDQPEGGVGKLITTILRPVTKILSGALKVFGLSNKPSASVSVATGESPNNDLTGQTNRARLYKGRPNIYGQCRVFPDLIQEALFEFVDNNKQLTEWFEVGYGRYTISSIRYSESNLGSLAGASSAIYNPGDVIGTIEVGYQFDDVDNETVPGLNESQDFTAQTATTTAPTSVAIESNQLKAIVLSNDDNFAYFAALAVPHPVSFVINATWNDGGTSVTRNVTGAGNIISSESFIGDDTLSYTTFYIGELSGEITSLPGNAVINATLFTLNDQTPLVIGPSVSPIVSTQVWVHVLVQLGATAGTTQYRIKFWQVDDDNNQVPGTSEQHDYFFDNDFQVTTRYFRTTHKFVPAAGAGRYAVTIERLDNSNDANVVTLMAIHAVNVRENVVYPEDTIARITIKGSNDSNSNREQKYNMLAQRHTISYDRTTGAVDYTLRPSRSFADAILHEWVVVGKQDVASIDVAALYAIADSLTDAQLGYFDYTFSDEKQPLGERIATIANVARVDGNNIGDVLTFWRDEKVTNPDAVFARSNMFWDEYKVAWQMSLPGGYDGVALDYVDPLTNKKAYIYLQIDSSGITEVEDATVNAMQISLDGCRNATQATDRAWLEARKILYSRLTMTVKVLESTQVVRGTVVQCPDMYDNAQQTGYITGRSGDVFSTSERIDFSLGDMWVVMTDSIGNYRGRWRAYPVSGKPKAFQAAADTFDLNIYDRENVQNPSRYFIATDSELNSTIWRVDSAKPNGDDTQTLSLTEYSDSIYQVRRKTPSFRAGI</sequence>
<proteinExistence type="predicted"/>
<gene>
    <name evidence="1" type="ORF">NCTC5052_03154</name>
</gene>
<organism evidence="1 2">
    <name type="scientific">Klebsiella pneumoniae</name>
    <dbReference type="NCBI Taxonomy" id="573"/>
    <lineage>
        <taxon>Bacteria</taxon>
        <taxon>Pseudomonadati</taxon>
        <taxon>Pseudomonadota</taxon>
        <taxon>Gammaproteobacteria</taxon>
        <taxon>Enterobacterales</taxon>
        <taxon>Enterobacteriaceae</taxon>
        <taxon>Klebsiella/Raoultella group</taxon>
        <taxon>Klebsiella</taxon>
        <taxon>Klebsiella pneumoniae complex</taxon>
    </lineage>
</organism>
<dbReference type="GO" id="GO:0016301">
    <property type="term" value="F:kinase activity"/>
    <property type="evidence" value="ECO:0007669"/>
    <property type="project" value="UniProtKB-KW"/>
</dbReference>
<name>A0A377Y2J1_KLEPN</name>
<evidence type="ECO:0000313" key="1">
    <source>
        <dbReference type="EMBL" id="STT94712.1"/>
    </source>
</evidence>
<keyword evidence="1" id="KW-0808">Transferase</keyword>